<dbReference type="AlphaFoldDB" id="A0A9W7SQ20"/>
<feature type="compositionally biased region" description="Basic and acidic residues" evidence="1">
    <location>
        <begin position="242"/>
        <end position="261"/>
    </location>
</feature>
<evidence type="ECO:0000313" key="3">
    <source>
        <dbReference type="Proteomes" id="UP001138500"/>
    </source>
</evidence>
<feature type="compositionally biased region" description="Low complexity" evidence="1">
    <location>
        <begin position="476"/>
        <end position="495"/>
    </location>
</feature>
<keyword evidence="3" id="KW-1185">Reference proteome</keyword>
<protein>
    <submittedName>
        <fullName evidence="2">Uncharacterized protein</fullName>
    </submittedName>
</protein>
<gene>
    <name evidence="2" type="ORF">Tdes44962_MAKER10010</name>
</gene>
<evidence type="ECO:0000256" key="1">
    <source>
        <dbReference type="SAM" id="MobiDB-lite"/>
    </source>
</evidence>
<feature type="compositionally biased region" description="Polar residues" evidence="1">
    <location>
        <begin position="535"/>
        <end position="544"/>
    </location>
</feature>
<reference evidence="2 3" key="1">
    <citation type="journal article" date="2018" name="IMA Fungus">
        <title>IMA Genome-F 10: Nine draft genome sequences of Claviceps purpurea s.lat., including C. arundinis, C. humidiphila, and C. cf. spartinae, pseudomolecules for the pitch canker pathogen Fusarium circinatum, draft genome of Davidsoniella eucalypti, Grosmannia galeiformis, Quambalaria eucalypti, and Teratosphaeria destructans.</title>
        <authorList>
            <person name="Wingfield B.D."/>
            <person name="Liu M."/>
            <person name="Nguyen H.D."/>
            <person name="Lane F.A."/>
            <person name="Morgan S.W."/>
            <person name="De Vos L."/>
            <person name="Wilken P.M."/>
            <person name="Duong T.A."/>
            <person name="Aylward J."/>
            <person name="Coetzee M.P."/>
            <person name="Dadej K."/>
            <person name="De Beer Z.W."/>
            <person name="Findlay W."/>
            <person name="Havenga M."/>
            <person name="Kolarik M."/>
            <person name="Menzies J.G."/>
            <person name="Naidoo K."/>
            <person name="Pochopski O."/>
            <person name="Shoukouhi P."/>
            <person name="Santana Q.C."/>
            <person name="Seifert K.A."/>
            <person name="Soal N."/>
            <person name="Steenkamp E.T."/>
            <person name="Tatham C.T."/>
            <person name="van der Nest M.A."/>
            <person name="Wingfield M.J."/>
        </authorList>
    </citation>
    <scope>NUCLEOTIDE SEQUENCE [LARGE SCALE GENOMIC DNA]</scope>
    <source>
        <strain evidence="2">CMW44962</strain>
    </source>
</reference>
<dbReference type="Proteomes" id="UP001138500">
    <property type="component" value="Unassembled WGS sequence"/>
</dbReference>
<organism evidence="2 3">
    <name type="scientific">Teratosphaeria destructans</name>
    <dbReference type="NCBI Taxonomy" id="418781"/>
    <lineage>
        <taxon>Eukaryota</taxon>
        <taxon>Fungi</taxon>
        <taxon>Dikarya</taxon>
        <taxon>Ascomycota</taxon>
        <taxon>Pezizomycotina</taxon>
        <taxon>Dothideomycetes</taxon>
        <taxon>Dothideomycetidae</taxon>
        <taxon>Mycosphaerellales</taxon>
        <taxon>Teratosphaeriaceae</taxon>
        <taxon>Teratosphaeria</taxon>
    </lineage>
</organism>
<dbReference type="OrthoDB" id="3819808at2759"/>
<dbReference type="EMBL" id="RIBY02001972">
    <property type="protein sequence ID" value="KAH9826639.1"/>
    <property type="molecule type" value="Genomic_DNA"/>
</dbReference>
<sequence>MHVDSTDEPNPPGSTAWPGFRALNSPKSPVTATTPPGRQLKAVVGRQRGPRVVDIEKSLGKARRAGGRASNRLTCPGGLGWPYPRGISCAKGKNLPSLLRELDDRIDEIKDKYVLTKGLNVAELRGSTQLEADVDRLFAEFGARVWPDEPDRADAPWLVDADTNTLGNLYTKNLFYSNVDDREILAERFSLLVKEKCIRFLGNERTKVRKKTNQSPDPFESVARAIDGQSDSLDLSSAPSDSEEHSLYHDGAKKRSREESRTSSGARQTPLYGAQAVMPSHPYGLGRPGPDVDGDHGTSGGVNGDSAPRDTPEVEDGGASPSASRMSGKKRGRAGTSILSDDGQSKKSRTSSQVHTKRYRGGRKWSLVVTLKLTPEKLVAATCENLSEPPTSISHDAVAGAEDEQRRQTVVVRRRIPAPHSVKVEDEADRAEAPVRQTPAEDTRQQPTSARSSSGGMEMEWSAGNPPAPPLQPNRSTAPVPSPTVSPWTAQRPEPAAAPAPGPPPPFRQQEMQHQFLLAQRNGVVRPPPGFAGPTNGSPPQQHQPFLAGWRPAETPLPPAPPIASQQQ</sequence>
<name>A0A9W7SQ20_9PEZI</name>
<comment type="caution">
    <text evidence="2">The sequence shown here is derived from an EMBL/GenBank/DDBJ whole genome shotgun (WGS) entry which is preliminary data.</text>
</comment>
<feature type="compositionally biased region" description="Low complexity" evidence="1">
    <location>
        <begin position="230"/>
        <end position="240"/>
    </location>
</feature>
<accession>A0A9W7SQ20</accession>
<reference evidence="2 3" key="2">
    <citation type="journal article" date="2021" name="Curr. Genet.">
        <title>Genetic response to nitrogen starvation in the aggressive Eucalyptus foliar pathogen Teratosphaeria destructans.</title>
        <authorList>
            <person name="Havenga M."/>
            <person name="Wingfield B.D."/>
            <person name="Wingfield M.J."/>
            <person name="Dreyer L.L."/>
            <person name="Roets F."/>
            <person name="Aylward J."/>
        </authorList>
    </citation>
    <scope>NUCLEOTIDE SEQUENCE [LARGE SCALE GENOMIC DNA]</scope>
    <source>
        <strain evidence="2">CMW44962</strain>
    </source>
</reference>
<feature type="non-terminal residue" evidence="2">
    <location>
        <position position="568"/>
    </location>
</feature>
<feature type="region of interest" description="Disordered" evidence="1">
    <location>
        <begin position="1"/>
        <end position="48"/>
    </location>
</feature>
<evidence type="ECO:0000313" key="2">
    <source>
        <dbReference type="EMBL" id="KAH9826639.1"/>
    </source>
</evidence>
<feature type="compositionally biased region" description="Polar residues" evidence="1">
    <location>
        <begin position="25"/>
        <end position="36"/>
    </location>
</feature>
<feature type="compositionally biased region" description="Pro residues" evidence="1">
    <location>
        <begin position="496"/>
        <end position="507"/>
    </location>
</feature>
<feature type="compositionally biased region" description="Basic and acidic residues" evidence="1">
    <location>
        <begin position="422"/>
        <end position="444"/>
    </location>
</feature>
<feature type="compositionally biased region" description="Polar residues" evidence="1">
    <location>
        <begin position="445"/>
        <end position="455"/>
    </location>
</feature>
<proteinExistence type="predicted"/>
<feature type="region of interest" description="Disordered" evidence="1">
    <location>
        <begin position="230"/>
        <end position="359"/>
    </location>
</feature>
<feature type="region of interest" description="Disordered" evidence="1">
    <location>
        <begin position="387"/>
        <end position="568"/>
    </location>
</feature>